<accession>A0A9P5H021</accession>
<feature type="region of interest" description="Disordered" evidence="1">
    <location>
        <begin position="37"/>
        <end position="59"/>
    </location>
</feature>
<dbReference type="OrthoDB" id="5240840at2759"/>
<feature type="compositionally biased region" description="Polar residues" evidence="1">
    <location>
        <begin position="237"/>
        <end position="275"/>
    </location>
</feature>
<feature type="compositionally biased region" description="Polar residues" evidence="1">
    <location>
        <begin position="282"/>
        <end position="315"/>
    </location>
</feature>
<feature type="transmembrane region" description="Helical" evidence="2">
    <location>
        <begin position="318"/>
        <end position="340"/>
    </location>
</feature>
<feature type="compositionally biased region" description="Basic and acidic residues" evidence="1">
    <location>
        <begin position="483"/>
        <end position="493"/>
    </location>
</feature>
<proteinExistence type="predicted"/>
<feature type="region of interest" description="Disordered" evidence="1">
    <location>
        <begin position="140"/>
        <end position="198"/>
    </location>
</feature>
<dbReference type="EMBL" id="JAANBB010000781">
    <property type="protein sequence ID" value="KAF7534189.1"/>
    <property type="molecule type" value="Genomic_DNA"/>
</dbReference>
<organism evidence="3 4">
    <name type="scientific">Cylindrodendrum hubeiense</name>
    <dbReference type="NCBI Taxonomy" id="595255"/>
    <lineage>
        <taxon>Eukaryota</taxon>
        <taxon>Fungi</taxon>
        <taxon>Dikarya</taxon>
        <taxon>Ascomycota</taxon>
        <taxon>Pezizomycotina</taxon>
        <taxon>Sordariomycetes</taxon>
        <taxon>Hypocreomycetidae</taxon>
        <taxon>Hypocreales</taxon>
        <taxon>Nectriaceae</taxon>
        <taxon>Cylindrodendrum</taxon>
    </lineage>
</organism>
<feature type="compositionally biased region" description="Polar residues" evidence="1">
    <location>
        <begin position="535"/>
        <end position="546"/>
    </location>
</feature>
<name>A0A9P5H021_9HYPO</name>
<evidence type="ECO:0000256" key="2">
    <source>
        <dbReference type="SAM" id="Phobius"/>
    </source>
</evidence>
<evidence type="ECO:0000313" key="4">
    <source>
        <dbReference type="Proteomes" id="UP000722485"/>
    </source>
</evidence>
<feature type="compositionally biased region" description="Polar residues" evidence="1">
    <location>
        <begin position="513"/>
        <end position="528"/>
    </location>
</feature>
<reference evidence="3" key="1">
    <citation type="submission" date="2020-03" db="EMBL/GenBank/DDBJ databases">
        <title>Draft Genome Sequence of Cylindrodendrum hubeiense.</title>
        <authorList>
            <person name="Buettner E."/>
            <person name="Kellner H."/>
        </authorList>
    </citation>
    <scope>NUCLEOTIDE SEQUENCE</scope>
    <source>
        <strain evidence="3">IHI 201604</strain>
    </source>
</reference>
<feature type="region of interest" description="Disordered" evidence="1">
    <location>
        <begin position="429"/>
        <end position="449"/>
    </location>
</feature>
<feature type="region of interest" description="Disordered" evidence="1">
    <location>
        <begin position="563"/>
        <end position="625"/>
    </location>
</feature>
<feature type="region of interest" description="Disordered" evidence="1">
    <location>
        <begin position="71"/>
        <end position="116"/>
    </location>
</feature>
<dbReference type="Proteomes" id="UP000722485">
    <property type="component" value="Unassembled WGS sequence"/>
</dbReference>
<evidence type="ECO:0000313" key="3">
    <source>
        <dbReference type="EMBL" id="KAF7534189.1"/>
    </source>
</evidence>
<feature type="compositionally biased region" description="Low complexity" evidence="1">
    <location>
        <begin position="86"/>
        <end position="116"/>
    </location>
</feature>
<protein>
    <submittedName>
        <fullName evidence="3">Uncharacterized protein</fullName>
    </submittedName>
</protein>
<feature type="compositionally biased region" description="Polar residues" evidence="1">
    <location>
        <begin position="145"/>
        <end position="157"/>
    </location>
</feature>
<keyword evidence="4" id="KW-1185">Reference proteome</keyword>
<feature type="compositionally biased region" description="Polar residues" evidence="1">
    <location>
        <begin position="71"/>
        <end position="85"/>
    </location>
</feature>
<keyword evidence="2" id="KW-0812">Transmembrane</keyword>
<feature type="compositionally biased region" description="Low complexity" evidence="1">
    <location>
        <begin position="180"/>
        <end position="196"/>
    </location>
</feature>
<evidence type="ECO:0000256" key="1">
    <source>
        <dbReference type="SAM" id="MobiDB-lite"/>
    </source>
</evidence>
<feature type="compositionally biased region" description="Low complexity" evidence="1">
    <location>
        <begin position="162"/>
        <end position="173"/>
    </location>
</feature>
<feature type="region of interest" description="Disordered" evidence="1">
    <location>
        <begin position="474"/>
        <end position="550"/>
    </location>
</feature>
<gene>
    <name evidence="3" type="ORF">G7Z17_g13393</name>
</gene>
<keyword evidence="2" id="KW-1133">Transmembrane helix</keyword>
<comment type="caution">
    <text evidence="3">The sequence shown here is derived from an EMBL/GenBank/DDBJ whole genome shotgun (WGS) entry which is preliminary data.</text>
</comment>
<sequence>MAVSTYTLMRTFTSVKVIATTVTAQPEVVTATVDQEPTTVVQSAEEPITNSSQSLPSSSVHTSILNSTITLPVPTTSAAPTSNVPTSDLSDPTSSESTSSKSTSSTSTSTSTRSPTFSSAIFSASSVPAADTPLFAKRPTDAIGESQNPQVPTTTSADILPSESTQETSSQTTLQDVLQTTEESAPETTESTTSQSIEKAILQPVPGTSTAVTTADSVSSIPSNLSSAISTTFQTQLESTTAASAPESTQSSVNSTPDDSDSGITNPQSTFTTATLPGGRLTTISLDATAASEQSSSPSETDVSVTDQNSNDTPSTPIVVGSIFGAFAAISLIVCLLWFFRRRMSKKRRSTLLTPLSLPPGGSRGEKKYEIDAESLGPTARSTKLAAALSFYPKKFSLKLSHSPANNSTTGVNMNRGNSQFLDPIPSHSRNASVESYGHGRQTSGRPGWWSRVIEDTSSEDLTVQDMAERANYPGPAYFPSMDESRLDREAQQRRMSRGHSVSSWTDGALSPNPFTDANTLSAGSSTKYYPAPLQPNNPFADSNSIAPPATAQVAPTGYVQEVQRSRGQSTVGGPGPQAAARRGNPGGPFYRDSAATNTPFETRRNKTHSNPFDLEIDGPQPPMGPPMRLPPRVPVASSIYDQRPGSGRTRADSFTSHYASGPGFAKDWSAMGPVSSRWGSTVGYVPIGHVRSESDGSIIGSSGVGQAM</sequence>
<feature type="region of interest" description="Disordered" evidence="1">
    <location>
        <begin position="237"/>
        <end position="315"/>
    </location>
</feature>
<dbReference type="AlphaFoldDB" id="A0A9P5H021"/>
<keyword evidence="2" id="KW-0472">Membrane</keyword>